<dbReference type="GO" id="GO:0005634">
    <property type="term" value="C:nucleus"/>
    <property type="evidence" value="ECO:0007669"/>
    <property type="project" value="TreeGrafter"/>
</dbReference>
<evidence type="ECO:0000256" key="4">
    <source>
        <dbReference type="ARBA" id="ARBA00022777"/>
    </source>
</evidence>
<evidence type="ECO:0000256" key="3">
    <source>
        <dbReference type="ARBA" id="ARBA00022741"/>
    </source>
</evidence>
<dbReference type="EMBL" id="ML211280">
    <property type="protein sequence ID" value="TFK85001.1"/>
    <property type="molecule type" value="Genomic_DNA"/>
</dbReference>
<evidence type="ECO:0000256" key="1">
    <source>
        <dbReference type="ARBA" id="ARBA00022527"/>
    </source>
</evidence>
<dbReference type="PANTHER" id="PTHR45646">
    <property type="entry name" value="SERINE/THREONINE-PROTEIN KINASE DOA-RELATED"/>
    <property type="match status" value="1"/>
</dbReference>
<keyword evidence="5 6" id="KW-0067">ATP-binding</keyword>
<evidence type="ECO:0000256" key="6">
    <source>
        <dbReference type="PROSITE-ProRule" id="PRU10141"/>
    </source>
</evidence>
<dbReference type="InterPro" id="IPR000719">
    <property type="entry name" value="Prot_kinase_dom"/>
</dbReference>
<feature type="binding site" evidence="6">
    <location>
        <position position="62"/>
    </location>
    <ligand>
        <name>ATP</name>
        <dbReference type="ChEBI" id="CHEBI:30616"/>
    </ligand>
</feature>
<evidence type="ECO:0000313" key="10">
    <source>
        <dbReference type="Proteomes" id="UP000308197"/>
    </source>
</evidence>
<gene>
    <name evidence="9" type="ORF">K466DRAFT_601542</name>
</gene>
<keyword evidence="1 7" id="KW-0723">Serine/threonine-protein kinase</keyword>
<dbReference type="PROSITE" id="PS00108">
    <property type="entry name" value="PROTEIN_KINASE_ST"/>
    <property type="match status" value="1"/>
</dbReference>
<dbReference type="Proteomes" id="UP000308197">
    <property type="component" value="Unassembled WGS sequence"/>
</dbReference>
<dbReference type="InterPro" id="IPR011009">
    <property type="entry name" value="Kinase-like_dom_sf"/>
</dbReference>
<dbReference type="InterPro" id="IPR008271">
    <property type="entry name" value="Ser/Thr_kinase_AS"/>
</dbReference>
<organism evidence="9 10">
    <name type="scientific">Polyporus arcularius HHB13444</name>
    <dbReference type="NCBI Taxonomy" id="1314778"/>
    <lineage>
        <taxon>Eukaryota</taxon>
        <taxon>Fungi</taxon>
        <taxon>Dikarya</taxon>
        <taxon>Basidiomycota</taxon>
        <taxon>Agaricomycotina</taxon>
        <taxon>Agaricomycetes</taxon>
        <taxon>Polyporales</taxon>
        <taxon>Polyporaceae</taxon>
        <taxon>Polyporus</taxon>
    </lineage>
</organism>
<comment type="similarity">
    <text evidence="7">Belongs to the protein kinase superfamily.</text>
</comment>
<reference evidence="9 10" key="1">
    <citation type="journal article" date="2019" name="Nat. Ecol. Evol.">
        <title>Megaphylogeny resolves global patterns of mushroom evolution.</title>
        <authorList>
            <person name="Varga T."/>
            <person name="Krizsan K."/>
            <person name="Foldi C."/>
            <person name="Dima B."/>
            <person name="Sanchez-Garcia M."/>
            <person name="Sanchez-Ramirez S."/>
            <person name="Szollosi G.J."/>
            <person name="Szarkandi J.G."/>
            <person name="Papp V."/>
            <person name="Albert L."/>
            <person name="Andreopoulos W."/>
            <person name="Angelini C."/>
            <person name="Antonin V."/>
            <person name="Barry K.W."/>
            <person name="Bougher N.L."/>
            <person name="Buchanan P."/>
            <person name="Buyck B."/>
            <person name="Bense V."/>
            <person name="Catcheside P."/>
            <person name="Chovatia M."/>
            <person name="Cooper J."/>
            <person name="Damon W."/>
            <person name="Desjardin D."/>
            <person name="Finy P."/>
            <person name="Geml J."/>
            <person name="Haridas S."/>
            <person name="Hughes K."/>
            <person name="Justo A."/>
            <person name="Karasinski D."/>
            <person name="Kautmanova I."/>
            <person name="Kiss B."/>
            <person name="Kocsube S."/>
            <person name="Kotiranta H."/>
            <person name="LaButti K.M."/>
            <person name="Lechner B.E."/>
            <person name="Liimatainen K."/>
            <person name="Lipzen A."/>
            <person name="Lukacs Z."/>
            <person name="Mihaltcheva S."/>
            <person name="Morgado L.N."/>
            <person name="Niskanen T."/>
            <person name="Noordeloos M.E."/>
            <person name="Ohm R.A."/>
            <person name="Ortiz-Santana B."/>
            <person name="Ovrebo C."/>
            <person name="Racz N."/>
            <person name="Riley R."/>
            <person name="Savchenko A."/>
            <person name="Shiryaev A."/>
            <person name="Soop K."/>
            <person name="Spirin V."/>
            <person name="Szebenyi C."/>
            <person name="Tomsovsky M."/>
            <person name="Tulloss R.E."/>
            <person name="Uehling J."/>
            <person name="Grigoriev I.V."/>
            <person name="Vagvolgyi C."/>
            <person name="Papp T."/>
            <person name="Martin F.M."/>
            <person name="Miettinen O."/>
            <person name="Hibbett D.S."/>
            <person name="Nagy L.G."/>
        </authorList>
    </citation>
    <scope>NUCLEOTIDE SEQUENCE [LARGE SCALE GENOMIC DNA]</scope>
    <source>
        <strain evidence="9 10">HHB13444</strain>
    </source>
</reference>
<sequence length="380" mass="42241">MTNVPLLSVPSDGDGFLDLRGCSEGGTIIAERYEIQDCLGVGSTAAVLRALDRSSGVVVAVKIANATGNVHNRKIAREAELYRRIVSKASPALNLFPRMFGAGQHNDVSYVVFDLGGFNLFDVINMSCLHPLPKRHLREIIMQLLHGLCFLHSLQIVHTDIKPHNIVLRTSELHQTRRMRVDGFFVTKMELKSAELYIIDFGDAVIVHDRTTGIVGTNPYRAPEVTLGLPWTAAIDAFATGCVAAELYLGRPLFHYTDTDIERLALIERVLGSFPEDVAKNAERIQPGTFVLETPVHVVFPRPDVHCKAEVRRVMGAWPLSGLVFDVQYLDLCALLMTLDPLKRQDLRTILVLPFLQSSDDDMVLVEPWENHVLVSFPGV</sequence>
<dbReference type="InterPro" id="IPR017441">
    <property type="entry name" value="Protein_kinase_ATP_BS"/>
</dbReference>
<evidence type="ECO:0000256" key="7">
    <source>
        <dbReference type="RuleBase" id="RU000304"/>
    </source>
</evidence>
<dbReference type="Gene3D" id="1.10.510.10">
    <property type="entry name" value="Transferase(Phosphotransferase) domain 1"/>
    <property type="match status" value="1"/>
</dbReference>
<dbReference type="PROSITE" id="PS50011">
    <property type="entry name" value="PROTEIN_KINASE_DOM"/>
    <property type="match status" value="1"/>
</dbReference>
<dbReference type="STRING" id="1314778.A0A5C3P6A6"/>
<dbReference type="InterPro" id="IPR051175">
    <property type="entry name" value="CLK_kinases"/>
</dbReference>
<evidence type="ECO:0000259" key="8">
    <source>
        <dbReference type="PROSITE" id="PS50011"/>
    </source>
</evidence>
<dbReference type="GO" id="GO:0004674">
    <property type="term" value="F:protein serine/threonine kinase activity"/>
    <property type="evidence" value="ECO:0007669"/>
    <property type="project" value="UniProtKB-KW"/>
</dbReference>
<dbReference type="SUPFAM" id="SSF56112">
    <property type="entry name" value="Protein kinase-like (PK-like)"/>
    <property type="match status" value="1"/>
</dbReference>
<dbReference type="GO" id="GO:0005524">
    <property type="term" value="F:ATP binding"/>
    <property type="evidence" value="ECO:0007669"/>
    <property type="project" value="UniProtKB-UniRule"/>
</dbReference>
<dbReference type="SMART" id="SM00220">
    <property type="entry name" value="S_TKc"/>
    <property type="match status" value="1"/>
</dbReference>
<accession>A0A5C3P6A6</accession>
<dbReference type="Pfam" id="PF00069">
    <property type="entry name" value="Pkinase"/>
    <property type="match status" value="1"/>
</dbReference>
<dbReference type="AlphaFoldDB" id="A0A5C3P6A6"/>
<keyword evidence="2" id="KW-0808">Transferase</keyword>
<dbReference type="PROSITE" id="PS00107">
    <property type="entry name" value="PROTEIN_KINASE_ATP"/>
    <property type="match status" value="1"/>
</dbReference>
<dbReference type="GO" id="GO:0043484">
    <property type="term" value="P:regulation of RNA splicing"/>
    <property type="evidence" value="ECO:0007669"/>
    <property type="project" value="TreeGrafter"/>
</dbReference>
<dbReference type="Gene3D" id="3.30.200.20">
    <property type="entry name" value="Phosphorylase Kinase, domain 1"/>
    <property type="match status" value="1"/>
</dbReference>
<keyword evidence="3 6" id="KW-0547">Nucleotide-binding</keyword>
<dbReference type="InParanoid" id="A0A5C3P6A6"/>
<keyword evidence="10" id="KW-1185">Reference proteome</keyword>
<evidence type="ECO:0000313" key="9">
    <source>
        <dbReference type="EMBL" id="TFK85001.1"/>
    </source>
</evidence>
<protein>
    <submittedName>
        <fullName evidence="9">Kinase-like protein</fullName>
    </submittedName>
</protein>
<evidence type="ECO:0000256" key="5">
    <source>
        <dbReference type="ARBA" id="ARBA00022840"/>
    </source>
</evidence>
<dbReference type="PANTHER" id="PTHR45646:SF11">
    <property type="entry name" value="SERINE_THREONINE-PROTEIN KINASE DOA"/>
    <property type="match status" value="1"/>
</dbReference>
<name>A0A5C3P6A6_9APHY</name>
<feature type="domain" description="Protein kinase" evidence="8">
    <location>
        <begin position="33"/>
        <end position="356"/>
    </location>
</feature>
<keyword evidence="4 9" id="KW-0418">Kinase</keyword>
<proteinExistence type="inferred from homology"/>
<evidence type="ECO:0000256" key="2">
    <source>
        <dbReference type="ARBA" id="ARBA00022679"/>
    </source>
</evidence>